<proteinExistence type="predicted"/>
<evidence type="ECO:0000313" key="1">
    <source>
        <dbReference type="EMBL" id="MFB9834588.1"/>
    </source>
</evidence>
<dbReference type="Proteomes" id="UP001589627">
    <property type="component" value="Unassembled WGS sequence"/>
</dbReference>
<protein>
    <submittedName>
        <fullName evidence="1">Uncharacterized protein</fullName>
    </submittedName>
</protein>
<evidence type="ECO:0000313" key="2">
    <source>
        <dbReference type="Proteomes" id="UP001589627"/>
    </source>
</evidence>
<organism evidence="1 2">
    <name type="scientific">Actinoallomurus acaciae</name>
    <dbReference type="NCBI Taxonomy" id="502577"/>
    <lineage>
        <taxon>Bacteria</taxon>
        <taxon>Bacillati</taxon>
        <taxon>Actinomycetota</taxon>
        <taxon>Actinomycetes</taxon>
        <taxon>Streptosporangiales</taxon>
        <taxon>Thermomonosporaceae</taxon>
        <taxon>Actinoallomurus</taxon>
    </lineage>
</organism>
<accession>A0ABV5YIY1</accession>
<gene>
    <name evidence="1" type="ORF">ACFFNX_20600</name>
</gene>
<comment type="caution">
    <text evidence="1">The sequence shown here is derived from an EMBL/GenBank/DDBJ whole genome shotgun (WGS) entry which is preliminary data.</text>
</comment>
<keyword evidence="2" id="KW-1185">Reference proteome</keyword>
<dbReference type="EMBL" id="JBHLZP010000148">
    <property type="protein sequence ID" value="MFB9834588.1"/>
    <property type="molecule type" value="Genomic_DNA"/>
</dbReference>
<reference evidence="1 2" key="1">
    <citation type="submission" date="2024-09" db="EMBL/GenBank/DDBJ databases">
        <authorList>
            <person name="Sun Q."/>
            <person name="Mori K."/>
        </authorList>
    </citation>
    <scope>NUCLEOTIDE SEQUENCE [LARGE SCALE GENOMIC DNA]</scope>
    <source>
        <strain evidence="1 2">TBRC 0563</strain>
    </source>
</reference>
<sequence>MERLKHRLDGADGARVLVGGLEVFPDRMRADLCDELLSEHVVATPARETGRTEADRTVAAALREGRPPRDLVPGGIDPAELVDRALAAYAAEAGR</sequence>
<name>A0ABV5YIY1_9ACTN</name>
<dbReference type="RefSeq" id="WP_378204478.1">
    <property type="nucleotide sequence ID" value="NZ_JBHLZP010000148.1"/>
</dbReference>